<keyword evidence="3 10" id="KW-0813">Transport</keyword>
<protein>
    <recommendedName>
        <fullName evidence="10">Large-conductance mechanosensitive channel</fullName>
    </recommendedName>
</protein>
<evidence type="ECO:0000256" key="3">
    <source>
        <dbReference type="ARBA" id="ARBA00022448"/>
    </source>
</evidence>
<dbReference type="HAMAP" id="MF_00115">
    <property type="entry name" value="MscL"/>
    <property type="match status" value="1"/>
</dbReference>
<dbReference type="PANTHER" id="PTHR30266">
    <property type="entry name" value="MECHANOSENSITIVE CHANNEL MSCL"/>
    <property type="match status" value="1"/>
</dbReference>
<keyword evidence="8 10" id="KW-0472">Membrane</keyword>
<dbReference type="InterPro" id="IPR001185">
    <property type="entry name" value="MS_channel"/>
</dbReference>
<dbReference type="InterPro" id="IPR036019">
    <property type="entry name" value="MscL_channel"/>
</dbReference>
<evidence type="ECO:0000256" key="6">
    <source>
        <dbReference type="ARBA" id="ARBA00022989"/>
    </source>
</evidence>
<dbReference type="SUPFAM" id="SSF81330">
    <property type="entry name" value="Gated mechanosensitive channel"/>
    <property type="match status" value="1"/>
</dbReference>
<name>A0A1U7NJE3_9FIRM</name>
<dbReference type="Gene3D" id="1.10.1200.120">
    <property type="entry name" value="Large-conductance mechanosensitive channel, MscL, domain 1"/>
    <property type="match status" value="1"/>
</dbReference>
<comment type="subunit">
    <text evidence="10">Homopentamer.</text>
</comment>
<evidence type="ECO:0000256" key="4">
    <source>
        <dbReference type="ARBA" id="ARBA00022475"/>
    </source>
</evidence>
<sequence length="147" mass="16219">MKKFFDEFKEFISRGNVMDMAVGVIMGTAFTAIVNALVKNILTPLLGIVLNGVDFSDLIIKVGNAKVEYGLFIQAIINFLLISLVIFCMVKALNGARNKVIKKKEEEGAQEEEELEASVVLLQEIRDLLAKQNAETAAASEQDLLKK</sequence>
<dbReference type="Pfam" id="PF01741">
    <property type="entry name" value="MscL"/>
    <property type="match status" value="1"/>
</dbReference>
<dbReference type="GO" id="GO:0005886">
    <property type="term" value="C:plasma membrane"/>
    <property type="evidence" value="ECO:0007669"/>
    <property type="project" value="UniProtKB-SubCell"/>
</dbReference>
<feature type="transmembrane region" description="Helical" evidence="10">
    <location>
        <begin position="71"/>
        <end position="93"/>
    </location>
</feature>
<dbReference type="GeneID" id="82201659"/>
<keyword evidence="6 10" id="KW-1133">Transmembrane helix</keyword>
<evidence type="ECO:0000313" key="12">
    <source>
        <dbReference type="Proteomes" id="UP000186341"/>
    </source>
</evidence>
<comment type="function">
    <text evidence="10">Channel that opens in response to stretch forces in the membrane lipid bilayer. May participate in the regulation of osmotic pressure changes within the cell.</text>
</comment>
<evidence type="ECO:0000256" key="9">
    <source>
        <dbReference type="ARBA" id="ARBA00023303"/>
    </source>
</evidence>
<reference evidence="11 12" key="1">
    <citation type="submission" date="2016-11" db="EMBL/GenBank/DDBJ databases">
        <title>Description of two novel members of the family Erysipelotrichaceae: Ileibacterium lipovorans gen. nov., sp. nov. and Dubosiella newyorkensis, gen. nov., sp. nov.</title>
        <authorList>
            <person name="Cox L.M."/>
            <person name="Sohn J."/>
            <person name="Tyrrell K.L."/>
            <person name="Citron D.M."/>
            <person name="Lawson P.A."/>
            <person name="Patel N.B."/>
            <person name="Iizumi T."/>
            <person name="Perez-Perez G.I."/>
            <person name="Goldstein E.J."/>
            <person name="Blaser M.J."/>
        </authorList>
    </citation>
    <scope>NUCLEOTIDE SEQUENCE [LARGE SCALE GENOMIC DNA]</scope>
    <source>
        <strain evidence="11 12">NYU-BL-A3</strain>
    </source>
</reference>
<dbReference type="NCBIfam" id="TIGR00220">
    <property type="entry name" value="mscL"/>
    <property type="match status" value="1"/>
</dbReference>
<evidence type="ECO:0000256" key="7">
    <source>
        <dbReference type="ARBA" id="ARBA00023065"/>
    </source>
</evidence>
<dbReference type="OrthoDB" id="9810350at2"/>
<evidence type="ECO:0000256" key="10">
    <source>
        <dbReference type="HAMAP-Rule" id="MF_00115"/>
    </source>
</evidence>
<dbReference type="EMBL" id="MPJW01000008">
    <property type="protein sequence ID" value="OLU43381.1"/>
    <property type="molecule type" value="Genomic_DNA"/>
</dbReference>
<comment type="similarity">
    <text evidence="2 10">Belongs to the MscL family.</text>
</comment>
<dbReference type="Proteomes" id="UP000186341">
    <property type="component" value="Unassembled WGS sequence"/>
</dbReference>
<organism evidence="11 12">
    <name type="scientific">Ileibacterium valens</name>
    <dbReference type="NCBI Taxonomy" id="1862668"/>
    <lineage>
        <taxon>Bacteria</taxon>
        <taxon>Bacillati</taxon>
        <taxon>Bacillota</taxon>
        <taxon>Erysipelotrichia</taxon>
        <taxon>Erysipelotrichales</taxon>
        <taxon>Erysipelotrichaceae</taxon>
        <taxon>Ileibacterium</taxon>
    </lineage>
</organism>
<dbReference type="AlphaFoldDB" id="A0A1U7NJE3"/>
<evidence type="ECO:0000256" key="2">
    <source>
        <dbReference type="ARBA" id="ARBA00007254"/>
    </source>
</evidence>
<dbReference type="InterPro" id="IPR019823">
    <property type="entry name" value="Mechanosensitive_channel_CS"/>
</dbReference>
<dbReference type="GO" id="GO:0008381">
    <property type="term" value="F:mechanosensitive monoatomic ion channel activity"/>
    <property type="evidence" value="ECO:0007669"/>
    <property type="project" value="UniProtKB-UniRule"/>
</dbReference>
<keyword evidence="5 10" id="KW-0812">Transmembrane</keyword>
<comment type="subcellular location">
    <subcellularLocation>
        <location evidence="1 10">Cell membrane</location>
        <topology evidence="1 10">Multi-pass membrane protein</topology>
    </subcellularLocation>
</comment>
<accession>A0A1U7NJE3</accession>
<gene>
    <name evidence="10" type="primary">mscL</name>
    <name evidence="11" type="ORF">BO222_00130</name>
</gene>
<keyword evidence="7 10" id="KW-0406">Ion transport</keyword>
<evidence type="ECO:0000256" key="8">
    <source>
        <dbReference type="ARBA" id="ARBA00023136"/>
    </source>
</evidence>
<keyword evidence="12" id="KW-1185">Reference proteome</keyword>
<dbReference type="PANTHER" id="PTHR30266:SF2">
    <property type="entry name" value="LARGE-CONDUCTANCE MECHANOSENSITIVE CHANNEL"/>
    <property type="match status" value="1"/>
</dbReference>
<evidence type="ECO:0000256" key="1">
    <source>
        <dbReference type="ARBA" id="ARBA00004651"/>
    </source>
</evidence>
<keyword evidence="9 10" id="KW-0407">Ion channel</keyword>
<comment type="caution">
    <text evidence="11">The sequence shown here is derived from an EMBL/GenBank/DDBJ whole genome shotgun (WGS) entry which is preliminary data.</text>
</comment>
<dbReference type="InterPro" id="IPR037673">
    <property type="entry name" value="MSC/AndL"/>
</dbReference>
<evidence type="ECO:0000313" key="11">
    <source>
        <dbReference type="EMBL" id="OLU43381.1"/>
    </source>
</evidence>
<keyword evidence="4 10" id="KW-1003">Cell membrane</keyword>
<evidence type="ECO:0000256" key="5">
    <source>
        <dbReference type="ARBA" id="ARBA00022692"/>
    </source>
</evidence>
<feature type="transmembrane region" description="Helical" evidence="10">
    <location>
        <begin position="20"/>
        <end position="38"/>
    </location>
</feature>
<dbReference type="NCBIfam" id="NF001842">
    <property type="entry name" value="PRK00567.1-3"/>
    <property type="match status" value="1"/>
</dbReference>
<proteinExistence type="inferred from homology"/>
<dbReference type="PROSITE" id="PS01327">
    <property type="entry name" value="MSCL"/>
    <property type="match status" value="1"/>
</dbReference>
<dbReference type="PRINTS" id="PR01264">
    <property type="entry name" value="MECHCHANNEL"/>
</dbReference>
<dbReference type="RefSeq" id="WP_075817308.1">
    <property type="nucleotide sequence ID" value="NZ_CAJUTZ010000117.1"/>
</dbReference>